<dbReference type="AlphaFoldDB" id="A0AAW1Q6N4"/>
<feature type="coiled-coil region" evidence="1">
    <location>
        <begin position="98"/>
        <end position="161"/>
    </location>
</feature>
<reference evidence="2 3" key="1">
    <citation type="journal article" date="2024" name="Nat. Commun.">
        <title>Phylogenomics reveals the evolutionary origins of lichenization in chlorophyte algae.</title>
        <authorList>
            <person name="Puginier C."/>
            <person name="Libourel C."/>
            <person name="Otte J."/>
            <person name="Skaloud P."/>
            <person name="Haon M."/>
            <person name="Grisel S."/>
            <person name="Petersen M."/>
            <person name="Berrin J.G."/>
            <person name="Delaux P.M."/>
            <person name="Dal Grande F."/>
            <person name="Keller J."/>
        </authorList>
    </citation>
    <scope>NUCLEOTIDE SEQUENCE [LARGE SCALE GENOMIC DNA]</scope>
    <source>
        <strain evidence="2 3">SAG 2145</strain>
    </source>
</reference>
<sequence>MSTTERRNSVSSAGQQASRFSILGKKPISSLHDLLTATKEDVAAALTTQGQSVSRASLTLSALQLQYLKSQDVDPSAALTSLVSTTVHEAYRQVAEEAVVLETTLKSHQQKMAELTEQLEKQTLLLQQNHAGNGQIQGLRLSQCNRELDTLKSRIADLNSAVPAADCDGQPTSQEQTEPTLRLTGLSEEEDETDAELLHKVQSVLDHLPRSVCAEAAKRQGRYGGRKARAVIITFASVQDRLGTLRAKAALNKQESTKGYSIHEILSPEEQMQKNAMWQTFLQARKDRRRASFRGCNLYVDGQLVLGPLQTETPVWDFQQVPMPGCSFRYSTDRL</sequence>
<proteinExistence type="predicted"/>
<comment type="caution">
    <text evidence="2">The sequence shown here is derived from an EMBL/GenBank/DDBJ whole genome shotgun (WGS) entry which is preliminary data.</text>
</comment>
<accession>A0AAW1Q6N4</accession>
<name>A0AAW1Q6N4_9CHLO</name>
<dbReference type="EMBL" id="JALJOS010000102">
    <property type="protein sequence ID" value="KAK9815989.1"/>
    <property type="molecule type" value="Genomic_DNA"/>
</dbReference>
<organism evidence="2 3">
    <name type="scientific">Apatococcus lobatus</name>
    <dbReference type="NCBI Taxonomy" id="904363"/>
    <lineage>
        <taxon>Eukaryota</taxon>
        <taxon>Viridiplantae</taxon>
        <taxon>Chlorophyta</taxon>
        <taxon>core chlorophytes</taxon>
        <taxon>Trebouxiophyceae</taxon>
        <taxon>Chlorellales</taxon>
        <taxon>Chlorellaceae</taxon>
        <taxon>Apatococcus</taxon>
    </lineage>
</organism>
<evidence type="ECO:0000313" key="3">
    <source>
        <dbReference type="Proteomes" id="UP001438707"/>
    </source>
</evidence>
<evidence type="ECO:0000313" key="2">
    <source>
        <dbReference type="EMBL" id="KAK9815989.1"/>
    </source>
</evidence>
<keyword evidence="3" id="KW-1185">Reference proteome</keyword>
<gene>
    <name evidence="2" type="ORF">WJX74_007453</name>
</gene>
<protein>
    <submittedName>
        <fullName evidence="2">Uncharacterized protein</fullName>
    </submittedName>
</protein>
<dbReference type="Proteomes" id="UP001438707">
    <property type="component" value="Unassembled WGS sequence"/>
</dbReference>
<evidence type="ECO:0000256" key="1">
    <source>
        <dbReference type="SAM" id="Coils"/>
    </source>
</evidence>
<keyword evidence="1" id="KW-0175">Coiled coil</keyword>